<evidence type="ECO:0000259" key="1">
    <source>
        <dbReference type="PROSITE" id="PS51154"/>
    </source>
</evidence>
<protein>
    <submittedName>
        <fullName evidence="2">Uncharacterized protein tk.4</fullName>
    </submittedName>
</protein>
<sequence>MIVEYVHGNAISLFLSGKYQMFAHGCNIFNRMGSGIAKEVRNRLPELWQLDQLTTEGDRKKLGTISGSPIACGDQHGVAFNMYTQATFWDPADMLSYDAVRACFAEVNTLCQETVDFGLRPTMCIPKIGAGLARGDWDKIEAIINEVTPNIDITVVEFDGS</sequence>
<dbReference type="Proteomes" id="UP000006653">
    <property type="component" value="Segment"/>
</dbReference>
<evidence type="ECO:0000313" key="3">
    <source>
        <dbReference type="Proteomes" id="UP000006653"/>
    </source>
</evidence>
<evidence type="ECO:0000313" key="2">
    <source>
        <dbReference type="EMBL" id="ABF72652.1"/>
    </source>
</evidence>
<keyword evidence="3" id="KW-1185">Reference proteome</keyword>
<dbReference type="GeneID" id="4156444"/>
<proteinExistence type="predicted"/>
<dbReference type="InterPro" id="IPR002589">
    <property type="entry name" value="Macro_dom"/>
</dbReference>
<dbReference type="InterPro" id="IPR043472">
    <property type="entry name" value="Macro_dom-like"/>
</dbReference>
<gene>
    <name evidence="2" type="primary">tk.4</name>
    <name evidence="2" type="ORF">PHG25ORF093c</name>
</gene>
<accession>Q19CS3</accession>
<dbReference type="KEGG" id="vg:4156444"/>
<dbReference type="Gene3D" id="3.40.220.10">
    <property type="entry name" value="Leucine Aminopeptidase, subunit E, domain 1"/>
    <property type="match status" value="1"/>
</dbReference>
<dbReference type="PROSITE" id="PS51154">
    <property type="entry name" value="MACRO"/>
    <property type="match status" value="1"/>
</dbReference>
<dbReference type="EMBL" id="DQ529280">
    <property type="protein sequence ID" value="ABF72652.1"/>
    <property type="molecule type" value="Genomic_DNA"/>
</dbReference>
<dbReference type="RefSeq" id="YP_656328.1">
    <property type="nucleotide sequence ID" value="NC_008208.1"/>
</dbReference>
<name>Q19CS3_9CAUD</name>
<feature type="domain" description="Macro" evidence="1">
    <location>
        <begin position="1"/>
        <end position="161"/>
    </location>
</feature>
<dbReference type="SUPFAM" id="SSF52949">
    <property type="entry name" value="Macro domain-like"/>
    <property type="match status" value="1"/>
</dbReference>
<organism evidence="2 3">
    <name type="scientific">Aeromonas phage 25</name>
    <dbReference type="NCBI Taxonomy" id="2911441"/>
    <lineage>
        <taxon>Viruses</taxon>
        <taxon>Duplodnaviria</taxon>
        <taxon>Heunggongvirae</taxon>
        <taxon>Uroviricota</taxon>
        <taxon>Caudoviricetes</taxon>
        <taxon>Pantevenvirales</taxon>
        <taxon>Straboviridae</taxon>
        <taxon>Tulanevirus</taxon>
        <taxon>Tulanevirus bteighttwo</taxon>
    </lineage>
</organism>
<reference evidence="2 3" key="1">
    <citation type="submission" date="2006-05" db="EMBL/GenBank/DDBJ databases">
        <title>Comlete genome of Aeromonas salmonicida bacteriophage 25.</title>
        <authorList>
            <person name="Petrov V.M."/>
            <person name="Nolan J.M."/>
            <person name="Bertrand C."/>
            <person name="Krisch H.M."/>
            <person name="Karam J.D."/>
        </authorList>
    </citation>
    <scope>NUCLEOTIDE SEQUENCE [LARGE SCALE GENOMIC DNA]</scope>
</reference>